<sequence length="451" mass="49816">MKKQVCNHNTIFKAVILAIVPAVLGWGAVALSNPTQTLDLDRFIDPETCAGCHYEIFEQWSNSMHNLAHKDPVYNRVANFLRQGLFDQAEIDEAESCVKCHTPVGVITGFPEKLSDDLSKTPAIAAHGIQCDYCHSAVDVQKMFNNGLVLEPGYGEDDPGIKHGPFDDAEPDFHEAAYSPLHESAEFCGTCHDVKHVTFGTDLETTYTEWKNSPYNSDDPDERITCQGCHMYQRPGVPATATTERPENPGSAADYSMERPHIFTHYFVGANSGVPASFGDSEKPDMAKARLQHAANLDLDLSNLDKNQLGIIVSNTGAGHSLPTGLADMRQMWLEVIIQDKNGTRIFETGILDDKKELPENTLIYRTVFGDGKGNPVLNLAKAREVLHDNRIPAKGQAKEMITLDRALEKGSEIQVRLLYRSMPQKVLNLLPGEPLGPLPVVEMVRTSHTL</sequence>
<reference evidence="3 4" key="1">
    <citation type="journal article" date="2013" name="Genome Announc.">
        <title>Draft Genome Sequence of Desulfotignum phosphitoxidans DSM 13687 Strain FiPS-3.</title>
        <authorList>
            <person name="Poehlein A."/>
            <person name="Daniel R."/>
            <person name="Simeonova D.D."/>
        </authorList>
    </citation>
    <scope>NUCLEOTIDE SEQUENCE [LARGE SCALE GENOMIC DNA]</scope>
    <source>
        <strain evidence="3 4">DSM 13687</strain>
    </source>
</reference>
<dbReference type="PANTHER" id="PTHR35038">
    <property type="entry name" value="DISSIMILATORY SULFITE REDUCTASE SIRA"/>
    <property type="match status" value="1"/>
</dbReference>
<dbReference type="EMBL" id="APJX01000001">
    <property type="protein sequence ID" value="EMS80978.1"/>
    <property type="molecule type" value="Genomic_DNA"/>
</dbReference>
<name>S0G0S1_9BACT</name>
<dbReference type="InterPro" id="IPR036280">
    <property type="entry name" value="Multihaem_cyt_sf"/>
</dbReference>
<dbReference type="Gene3D" id="1.10.1130.10">
    <property type="entry name" value="Flavocytochrome C3, Chain A"/>
    <property type="match status" value="1"/>
</dbReference>
<dbReference type="InterPro" id="IPR023155">
    <property type="entry name" value="Cyt_c-552/4"/>
</dbReference>
<dbReference type="PANTHER" id="PTHR35038:SF8">
    <property type="entry name" value="C-TYPE POLYHEME CYTOCHROME OMCC"/>
    <property type="match status" value="1"/>
</dbReference>
<accession>S0G0S1</accession>
<evidence type="ECO:0000313" key="4">
    <source>
        <dbReference type="Proteomes" id="UP000014216"/>
    </source>
</evidence>
<keyword evidence="1" id="KW-0732">Signal</keyword>
<evidence type="ECO:0000259" key="2">
    <source>
        <dbReference type="Pfam" id="PF13435"/>
    </source>
</evidence>
<keyword evidence="4" id="KW-1185">Reference proteome</keyword>
<evidence type="ECO:0000313" key="3">
    <source>
        <dbReference type="EMBL" id="EMS80978.1"/>
    </source>
</evidence>
<protein>
    <submittedName>
        <fullName evidence="3">Cytochrome c554 family protein</fullName>
    </submittedName>
</protein>
<dbReference type="InterPro" id="IPR051829">
    <property type="entry name" value="Multiheme_Cytochr_ET"/>
</dbReference>
<comment type="caution">
    <text evidence="3">The sequence shown here is derived from an EMBL/GenBank/DDBJ whole genome shotgun (WGS) entry which is preliminary data.</text>
</comment>
<organism evidence="3 4">
    <name type="scientific">Desulfotignum phosphitoxidans DSM 13687</name>
    <dbReference type="NCBI Taxonomy" id="1286635"/>
    <lineage>
        <taxon>Bacteria</taxon>
        <taxon>Pseudomonadati</taxon>
        <taxon>Thermodesulfobacteriota</taxon>
        <taxon>Desulfobacteria</taxon>
        <taxon>Desulfobacterales</taxon>
        <taxon>Desulfobacteraceae</taxon>
        <taxon>Desulfotignum</taxon>
    </lineage>
</organism>
<dbReference type="Pfam" id="PF13435">
    <property type="entry name" value="Cytochrome_C554"/>
    <property type="match status" value="1"/>
</dbReference>
<dbReference type="SUPFAM" id="SSF48695">
    <property type="entry name" value="Multiheme cytochromes"/>
    <property type="match status" value="1"/>
</dbReference>
<dbReference type="RefSeq" id="WP_006963568.1">
    <property type="nucleotide sequence ID" value="NZ_APJX01000001.1"/>
</dbReference>
<feature type="domain" description="Cytochrome c-552/4" evidence="2">
    <location>
        <begin position="48"/>
        <end position="136"/>
    </location>
</feature>
<dbReference type="Proteomes" id="UP000014216">
    <property type="component" value="Unassembled WGS sequence"/>
</dbReference>
<gene>
    <name evidence="3" type="ORF">Dpo_1c01090</name>
</gene>
<evidence type="ECO:0000256" key="1">
    <source>
        <dbReference type="ARBA" id="ARBA00022729"/>
    </source>
</evidence>
<dbReference type="OrthoDB" id="9814800at2"/>
<dbReference type="AlphaFoldDB" id="S0G0S1"/>
<proteinExistence type="predicted"/>